<feature type="transmembrane region" description="Helical" evidence="2">
    <location>
        <begin position="192"/>
        <end position="211"/>
    </location>
</feature>
<evidence type="ECO:0000259" key="3">
    <source>
        <dbReference type="Pfam" id="PF04536"/>
    </source>
</evidence>
<feature type="transmembrane region" description="Helical" evidence="2">
    <location>
        <begin position="342"/>
        <end position="363"/>
    </location>
</feature>
<dbReference type="InterPro" id="IPR007621">
    <property type="entry name" value="TPM_dom"/>
</dbReference>
<feature type="region of interest" description="Disordered" evidence="1">
    <location>
        <begin position="373"/>
        <end position="423"/>
    </location>
</feature>
<keyword evidence="2" id="KW-1133">Transmembrane helix</keyword>
<sequence length="423" mass="43891">MGPVVECGRGARRLVAAAIGMAMMFFALSRALAAPAVTIQAAVTDLAGALAREERDDLARKLVAHRERTGVQIAVLLVRTTGGVPIEDYSLEIAEAWGGGTKGQDNGVLYTLAIDDRRMRIEVGYGLEDILTDGVCRTILDASRDDLRRAQYGGAAHLVVDRLIALTAGQRAMPGWMPAGLVSPSRHLTARYIAHYGLGALIGFLLGSTIWRARRPPATTGEPERQATPGRGKPRVAIKVVFAFIVVPALAVLAPAWVYGARSEAAASMYLSQQAGCLFGVMLLSTLLGLLGGLSFFHGRAQAELQTPWKAFLRTLGVALGLVLPLCSGLVELAAARASLSFLTFFASFVTSFVTSQLFLLGYSSANGSGASSGSSWSSSSGSSSFSSSSSSSCSSSSSSSSSSSDYGGGGGSFGGGGASSSW</sequence>
<reference evidence="4 5" key="1">
    <citation type="submission" date="2015-09" db="EMBL/GenBank/DDBJ databases">
        <title>Sorangium comparison.</title>
        <authorList>
            <person name="Zaburannyi N."/>
            <person name="Bunk B."/>
            <person name="Overmann J."/>
            <person name="Mueller R."/>
        </authorList>
    </citation>
    <scope>NUCLEOTIDE SEQUENCE [LARGE SCALE GENOMIC DNA]</scope>
    <source>
        <strain evidence="4 5">So ceGT47</strain>
    </source>
</reference>
<dbReference type="EMBL" id="CP012670">
    <property type="protein sequence ID" value="AUX24374.1"/>
    <property type="molecule type" value="Genomic_DNA"/>
</dbReference>
<feature type="transmembrane region" description="Helical" evidence="2">
    <location>
        <begin position="311"/>
        <end position="336"/>
    </location>
</feature>
<feature type="domain" description="TPM" evidence="3">
    <location>
        <begin position="43"/>
        <end position="165"/>
    </location>
</feature>
<dbReference type="PANTHER" id="PTHR30373:SF2">
    <property type="entry name" value="UPF0603 PROTEIN YGCG"/>
    <property type="match status" value="1"/>
</dbReference>
<dbReference type="Proteomes" id="UP000295781">
    <property type="component" value="Chromosome"/>
</dbReference>
<evidence type="ECO:0000256" key="2">
    <source>
        <dbReference type="SAM" id="Phobius"/>
    </source>
</evidence>
<organism evidence="4 5">
    <name type="scientific">Sorangium cellulosum</name>
    <name type="common">Polyangium cellulosum</name>
    <dbReference type="NCBI Taxonomy" id="56"/>
    <lineage>
        <taxon>Bacteria</taxon>
        <taxon>Pseudomonadati</taxon>
        <taxon>Myxococcota</taxon>
        <taxon>Polyangia</taxon>
        <taxon>Polyangiales</taxon>
        <taxon>Polyangiaceae</taxon>
        <taxon>Sorangium</taxon>
    </lineage>
</organism>
<dbReference type="Gene3D" id="3.10.310.50">
    <property type="match status" value="1"/>
</dbReference>
<accession>A0A4P2Q4P6</accession>
<feature type="transmembrane region" description="Helical" evidence="2">
    <location>
        <begin position="236"/>
        <end position="258"/>
    </location>
</feature>
<evidence type="ECO:0000313" key="5">
    <source>
        <dbReference type="Proteomes" id="UP000295781"/>
    </source>
</evidence>
<evidence type="ECO:0000256" key="1">
    <source>
        <dbReference type="SAM" id="MobiDB-lite"/>
    </source>
</evidence>
<dbReference type="AlphaFoldDB" id="A0A4P2Q4P6"/>
<feature type="compositionally biased region" description="Low complexity" evidence="1">
    <location>
        <begin position="373"/>
        <end position="406"/>
    </location>
</feature>
<feature type="transmembrane region" description="Helical" evidence="2">
    <location>
        <begin position="278"/>
        <end position="299"/>
    </location>
</feature>
<protein>
    <recommendedName>
        <fullName evidence="3">TPM domain-containing protein</fullName>
    </recommendedName>
</protein>
<dbReference type="Pfam" id="PF04536">
    <property type="entry name" value="TPM_phosphatase"/>
    <property type="match status" value="1"/>
</dbReference>
<proteinExistence type="predicted"/>
<gene>
    <name evidence="4" type="ORF">SOCEGT47_049110</name>
</gene>
<dbReference type="PANTHER" id="PTHR30373">
    <property type="entry name" value="UPF0603 PROTEIN YGCG"/>
    <property type="match status" value="1"/>
</dbReference>
<evidence type="ECO:0000313" key="4">
    <source>
        <dbReference type="EMBL" id="AUX24374.1"/>
    </source>
</evidence>
<feature type="compositionally biased region" description="Gly residues" evidence="1">
    <location>
        <begin position="407"/>
        <end position="423"/>
    </location>
</feature>
<keyword evidence="2" id="KW-0812">Transmembrane</keyword>
<keyword evidence="2" id="KW-0472">Membrane</keyword>
<name>A0A4P2Q4P6_SORCE</name>